<evidence type="ECO:0000313" key="4">
    <source>
        <dbReference type="Proteomes" id="UP000789831"/>
    </source>
</evidence>
<accession>A0A9N9H0I3</accession>
<organism evidence="3 4">
    <name type="scientific">Ambispora gerdemannii</name>
    <dbReference type="NCBI Taxonomy" id="144530"/>
    <lineage>
        <taxon>Eukaryota</taxon>
        <taxon>Fungi</taxon>
        <taxon>Fungi incertae sedis</taxon>
        <taxon>Mucoromycota</taxon>
        <taxon>Glomeromycotina</taxon>
        <taxon>Glomeromycetes</taxon>
        <taxon>Archaeosporales</taxon>
        <taxon>Ambisporaceae</taxon>
        <taxon>Ambispora</taxon>
    </lineage>
</organism>
<keyword evidence="1" id="KW-1133">Transmembrane helix</keyword>
<feature type="signal peptide" evidence="2">
    <location>
        <begin position="1"/>
        <end position="21"/>
    </location>
</feature>
<evidence type="ECO:0000313" key="3">
    <source>
        <dbReference type="EMBL" id="CAG8643525.1"/>
    </source>
</evidence>
<protein>
    <submittedName>
        <fullName evidence="3">9407_t:CDS:1</fullName>
    </submittedName>
</protein>
<keyword evidence="1" id="KW-0472">Membrane</keyword>
<evidence type="ECO:0000256" key="1">
    <source>
        <dbReference type="SAM" id="Phobius"/>
    </source>
</evidence>
<name>A0A9N9H0I3_9GLOM</name>
<comment type="caution">
    <text evidence="3">The sequence shown here is derived from an EMBL/GenBank/DDBJ whole genome shotgun (WGS) entry which is preliminary data.</text>
</comment>
<feature type="chain" id="PRO_5040280099" evidence="2">
    <location>
        <begin position="22"/>
        <end position="172"/>
    </location>
</feature>
<dbReference type="Proteomes" id="UP000789831">
    <property type="component" value="Unassembled WGS sequence"/>
</dbReference>
<feature type="transmembrane region" description="Helical" evidence="1">
    <location>
        <begin position="122"/>
        <end position="144"/>
    </location>
</feature>
<sequence>MIKFGLLCTAILACLIAVAHTQSDDCQVCIAAYNQVLTCTGATAISQIQYIQKEILVPCMCNQNFINGGARCPYCPSSGDSASDVVTIVSTCQKYGHSVTMPSSPDSSQNSTSTGGGLSKGAIIGIGSGSAVLGFTAAALGVYYRWLQIKKIKEQETKEQEQRAQFIQHQFM</sequence>
<keyword evidence="4" id="KW-1185">Reference proteome</keyword>
<dbReference type="EMBL" id="CAJVPL010004138">
    <property type="protein sequence ID" value="CAG8643525.1"/>
    <property type="molecule type" value="Genomic_DNA"/>
</dbReference>
<proteinExistence type="predicted"/>
<keyword evidence="1" id="KW-0812">Transmembrane</keyword>
<gene>
    <name evidence="3" type="ORF">AGERDE_LOCUS11088</name>
</gene>
<reference evidence="3" key="1">
    <citation type="submission" date="2021-06" db="EMBL/GenBank/DDBJ databases">
        <authorList>
            <person name="Kallberg Y."/>
            <person name="Tangrot J."/>
            <person name="Rosling A."/>
        </authorList>
    </citation>
    <scope>NUCLEOTIDE SEQUENCE</scope>
    <source>
        <strain evidence="3">MT106</strain>
    </source>
</reference>
<keyword evidence="2" id="KW-0732">Signal</keyword>
<dbReference type="AlphaFoldDB" id="A0A9N9H0I3"/>
<evidence type="ECO:0000256" key="2">
    <source>
        <dbReference type="SAM" id="SignalP"/>
    </source>
</evidence>